<feature type="compositionally biased region" description="Basic and acidic residues" evidence="1">
    <location>
        <begin position="112"/>
        <end position="121"/>
    </location>
</feature>
<dbReference type="PANTHER" id="PTHR10887">
    <property type="entry name" value="DNA2/NAM7 HELICASE FAMILY"/>
    <property type="match status" value="1"/>
</dbReference>
<dbReference type="CDD" id="cd18808">
    <property type="entry name" value="SF1_C_Upf1"/>
    <property type="match status" value="1"/>
</dbReference>
<feature type="compositionally biased region" description="Basic and acidic residues" evidence="1">
    <location>
        <begin position="297"/>
        <end position="339"/>
    </location>
</feature>
<feature type="compositionally biased region" description="Polar residues" evidence="1">
    <location>
        <begin position="179"/>
        <end position="192"/>
    </location>
</feature>
<feature type="compositionally biased region" description="Polar residues" evidence="1">
    <location>
        <begin position="1"/>
        <end position="12"/>
    </location>
</feature>
<dbReference type="Pfam" id="PF13086">
    <property type="entry name" value="AAA_11"/>
    <property type="match status" value="2"/>
</dbReference>
<feature type="domain" description="DNA2/NAM7 helicase helicase" evidence="2">
    <location>
        <begin position="801"/>
        <end position="891"/>
    </location>
</feature>
<feature type="region of interest" description="Disordered" evidence="1">
    <location>
        <begin position="1"/>
        <end position="429"/>
    </location>
</feature>
<feature type="compositionally biased region" description="Low complexity" evidence="1">
    <location>
        <begin position="124"/>
        <end position="142"/>
    </location>
</feature>
<dbReference type="Proteomes" id="UP001165082">
    <property type="component" value="Unassembled WGS sequence"/>
</dbReference>
<feature type="compositionally biased region" description="Low complexity" evidence="1">
    <location>
        <begin position="237"/>
        <end position="251"/>
    </location>
</feature>
<feature type="domain" description="DNA2/NAM7 helicase helicase" evidence="2">
    <location>
        <begin position="939"/>
        <end position="1006"/>
    </location>
</feature>
<dbReference type="PANTHER" id="PTHR10887:SF495">
    <property type="entry name" value="HELICASE SENATAXIN ISOFORM X1-RELATED"/>
    <property type="match status" value="1"/>
</dbReference>
<evidence type="ECO:0000256" key="1">
    <source>
        <dbReference type="SAM" id="MobiDB-lite"/>
    </source>
</evidence>
<comment type="caution">
    <text evidence="4">The sequence shown here is derived from an EMBL/GenBank/DDBJ whole genome shotgun (WGS) entry which is preliminary data.</text>
</comment>
<dbReference type="InterPro" id="IPR041679">
    <property type="entry name" value="DNA2/NAM7-like_C"/>
</dbReference>
<feature type="compositionally biased region" description="Gly residues" evidence="1">
    <location>
        <begin position="91"/>
        <end position="107"/>
    </location>
</feature>
<feature type="compositionally biased region" description="Polar residues" evidence="1">
    <location>
        <begin position="255"/>
        <end position="273"/>
    </location>
</feature>
<protein>
    <submittedName>
        <fullName evidence="4">Uncharacterized protein</fullName>
    </submittedName>
</protein>
<accession>A0A9W6ZSQ5</accession>
<dbReference type="OrthoDB" id="6513042at2759"/>
<proteinExistence type="predicted"/>
<evidence type="ECO:0000259" key="2">
    <source>
        <dbReference type="Pfam" id="PF13086"/>
    </source>
</evidence>
<feature type="non-terminal residue" evidence="4">
    <location>
        <position position="1"/>
    </location>
</feature>
<feature type="compositionally biased region" description="Low complexity" evidence="1">
    <location>
        <begin position="274"/>
        <end position="293"/>
    </location>
</feature>
<dbReference type="InterPro" id="IPR045055">
    <property type="entry name" value="DNA2/NAM7-like"/>
</dbReference>
<reference evidence="4" key="1">
    <citation type="submission" date="2022-07" db="EMBL/GenBank/DDBJ databases">
        <title>Genome analysis of Parmales, a sister group of diatoms, reveals the evolutionary specialization of diatoms from phago-mixotrophs to photoautotrophs.</title>
        <authorList>
            <person name="Ban H."/>
            <person name="Sato S."/>
            <person name="Yoshikawa S."/>
            <person name="Kazumasa Y."/>
            <person name="Nakamura Y."/>
            <person name="Ichinomiya M."/>
            <person name="Saitoh K."/>
            <person name="Sato N."/>
            <person name="Blanc-Mathieu R."/>
            <person name="Endo H."/>
            <person name="Kuwata A."/>
            <person name="Ogata H."/>
        </authorList>
    </citation>
    <scope>NUCLEOTIDE SEQUENCE</scope>
</reference>
<evidence type="ECO:0000313" key="4">
    <source>
        <dbReference type="EMBL" id="GMH56677.1"/>
    </source>
</evidence>
<feature type="compositionally biased region" description="Low complexity" evidence="1">
    <location>
        <begin position="198"/>
        <end position="210"/>
    </location>
</feature>
<feature type="compositionally biased region" description="Low complexity" evidence="1">
    <location>
        <begin position="16"/>
        <end position="33"/>
    </location>
</feature>
<dbReference type="GO" id="GO:0004386">
    <property type="term" value="F:helicase activity"/>
    <property type="evidence" value="ECO:0007669"/>
    <property type="project" value="InterPro"/>
</dbReference>
<dbReference type="AlphaFoldDB" id="A0A9W6ZSQ5"/>
<feature type="compositionally biased region" description="Low complexity" evidence="1">
    <location>
        <begin position="81"/>
        <end position="90"/>
    </location>
</feature>
<dbReference type="InterPro" id="IPR047187">
    <property type="entry name" value="SF1_C_Upf1"/>
</dbReference>
<evidence type="ECO:0000313" key="5">
    <source>
        <dbReference type="Proteomes" id="UP001165082"/>
    </source>
</evidence>
<dbReference type="Pfam" id="PF13087">
    <property type="entry name" value="AAA_12"/>
    <property type="match status" value="1"/>
</dbReference>
<feature type="compositionally biased region" description="Polar residues" evidence="1">
    <location>
        <begin position="146"/>
        <end position="165"/>
    </location>
</feature>
<feature type="compositionally biased region" description="Basic and acidic residues" evidence="1">
    <location>
        <begin position="359"/>
        <end position="369"/>
    </location>
</feature>
<dbReference type="InterPro" id="IPR027417">
    <property type="entry name" value="P-loop_NTPase"/>
</dbReference>
<organism evidence="4 5">
    <name type="scientific">Triparma retinervis</name>
    <dbReference type="NCBI Taxonomy" id="2557542"/>
    <lineage>
        <taxon>Eukaryota</taxon>
        <taxon>Sar</taxon>
        <taxon>Stramenopiles</taxon>
        <taxon>Ochrophyta</taxon>
        <taxon>Bolidophyceae</taxon>
        <taxon>Parmales</taxon>
        <taxon>Triparmaceae</taxon>
        <taxon>Triparma</taxon>
    </lineage>
</organism>
<dbReference type="InterPro" id="IPR041677">
    <property type="entry name" value="DNA2/NAM7_AAA_11"/>
</dbReference>
<dbReference type="EMBL" id="BRXZ01002197">
    <property type="protein sequence ID" value="GMH56677.1"/>
    <property type="molecule type" value="Genomic_DNA"/>
</dbReference>
<feature type="compositionally biased region" description="Gly residues" evidence="1">
    <location>
        <begin position="65"/>
        <end position="80"/>
    </location>
</feature>
<sequence>MSNSNQTSNQPSRPVASSSPSPSGASGGSNNPSKVGKGPKTPPPSSNPNSNTGGPGRGSNRRSGGRGGGNQGGRGQGGRGSRNTNRNTNSGRGGGRGYSGRGRGGRGSYNNRDNRGDRDGGDGQYNSNNRNNGAGGNNNSNAKQLHGNSNASAASDGNLQASSLLLPNDNIGGDLLFQPSLNDGSPGSNNPNDSDRGQQQQQQQQQQNQQRVVVLRRGDDGTTTTSVEFNKNDDDGAANNNNNNNNNNKGGSQPRADNTPPQTSLNSPNPMSSQGKGQQQQQQRNQRNQRGTQILRSPEKEAEAARRREENRQIAKQKREERREKERKKAEKRQENRKLKEGRRRKQDGGDENNPQGGKGEDKPAEKKPPPPSVTAQIKATQKVEVSITSSTAVEMRKPAQTDEVEKTKSSKASVSGKKKRRAYEGERGQEFVGRQRQFNKMVRGCCEVSDIERVKGHLEDNSFNGCMLDCGTLEIAMKTFVVAAHFEDALSCLKHNALPDTLDAMQTERILASLPQNLRNSSAFTAADMINALCIATNFKNGQTARAYFLRIVRGIALEFLEEATSARDRICSAPCERLVRTGQCVVDAQLRKGRRETEILVQPGHQLGVFIPEIMDSRGIQAGDAVSILPYAGPYPMSAESLDRNMVEATVTSASPLIIRLHDKTNRQLQRMLTDTAPGNVYRIDKLANRMGFNRQLEAARIVAAPPENTGNAKRDQQRPSEELITAITAMDENIDNIMLGATNGNFNQQARGNVGTTSTAELCAQACPLECNGNNEDEDNVRAYSRLALDKTGQLEGLNSSQRLAVHQAVTNRLTLVQGPPGTGKTAVAIKIMSHWAKTSNTPVLATSDSNIAVDNLVEGCAKAGLTVVRLGRPEAIRPELLKYCVDKPGGNNQGKNGGSGDVRTEGIEGLEGGTFGGISNTGNASGAQIFKEKMRTIKKAQIVCCTCIGSGGEILDGMFFERVLVDEATQATEPATLVPLTRGCRQLVLVGDHCQLPPTVLSTRAEEEGLGVPLFSRMVACGVPPCMLDTQYRMHPAIAQFPSDLFYGGKLLNGVSPPERRPLPGFPWPREEFPVAFLPIEGIEVDDGVSKMNEAEAEAACNTVQFLLEGGCSISDVAVVTPYAAQVRLIKRMTRQLVRGPPFVEVSSVDGFQGREKEAVIFSA</sequence>
<feature type="domain" description="DNA2/NAM7 helicase-like C-terminal" evidence="3">
    <location>
        <begin position="1016"/>
        <end position="1167"/>
    </location>
</feature>
<gene>
    <name evidence="4" type="ORF">TrRE_jg11308</name>
</gene>
<dbReference type="Gene3D" id="3.40.50.300">
    <property type="entry name" value="P-loop containing nucleotide triphosphate hydrolases"/>
    <property type="match status" value="2"/>
</dbReference>
<name>A0A9W6ZSQ5_9STRA</name>
<feature type="compositionally biased region" description="Basic and acidic residues" evidence="1">
    <location>
        <begin position="395"/>
        <end position="409"/>
    </location>
</feature>
<evidence type="ECO:0000259" key="3">
    <source>
        <dbReference type="Pfam" id="PF13087"/>
    </source>
</evidence>
<keyword evidence="5" id="KW-1185">Reference proteome</keyword>
<dbReference type="SUPFAM" id="SSF52540">
    <property type="entry name" value="P-loop containing nucleoside triphosphate hydrolases"/>
    <property type="match status" value="1"/>
</dbReference>